<evidence type="ECO:0000256" key="2">
    <source>
        <dbReference type="SAM" id="SignalP"/>
    </source>
</evidence>
<accession>A0ABT5TK05</accession>
<evidence type="ECO:0008006" key="5">
    <source>
        <dbReference type="Google" id="ProtNLM"/>
    </source>
</evidence>
<gene>
    <name evidence="3" type="ORF">PQR79_07275</name>
</gene>
<protein>
    <recommendedName>
        <fullName evidence="5">RcnB family protein</fullName>
    </recommendedName>
</protein>
<dbReference type="EMBL" id="JAQQPZ010000004">
    <property type="protein sequence ID" value="MDD8058930.1"/>
    <property type="molecule type" value="Genomic_DNA"/>
</dbReference>
<keyword evidence="2" id="KW-0732">Signal</keyword>
<organism evidence="3 4">
    <name type="scientific">Shewanella metallivivens</name>
    <dbReference type="NCBI Taxonomy" id="2872342"/>
    <lineage>
        <taxon>Bacteria</taxon>
        <taxon>Pseudomonadati</taxon>
        <taxon>Pseudomonadota</taxon>
        <taxon>Gammaproteobacteria</taxon>
        <taxon>Alteromonadales</taxon>
        <taxon>Shewanellaceae</taxon>
        <taxon>Shewanella</taxon>
    </lineage>
</organism>
<dbReference type="RefSeq" id="WP_238106795.1">
    <property type="nucleotide sequence ID" value="NZ_JAQQPZ010000004.1"/>
</dbReference>
<name>A0ABT5TK05_9GAMM</name>
<reference evidence="3 4" key="1">
    <citation type="submission" date="2023-02" db="EMBL/GenBank/DDBJ databases">
        <title>Genome sequence of Shewanella metallivivens ER-Te-42B-Light, sp. nov., enriched from sulfide tube worms (Riftia pachyptila) isolated from Explorer Ridge in the Pacific Ocean.</title>
        <authorList>
            <person name="Maltman C."/>
            <person name="Kuzyk S.B."/>
            <person name="Kyndt J.A."/>
            <person name="Yurkov V."/>
        </authorList>
    </citation>
    <scope>NUCLEOTIDE SEQUENCE [LARGE SCALE GENOMIC DNA]</scope>
    <source>
        <strain evidence="3 4">ER-Te-42B-Light</strain>
    </source>
</reference>
<feature type="signal peptide" evidence="2">
    <location>
        <begin position="1"/>
        <end position="24"/>
    </location>
</feature>
<comment type="caution">
    <text evidence="3">The sequence shown here is derived from an EMBL/GenBank/DDBJ whole genome shotgun (WGS) entry which is preliminary data.</text>
</comment>
<evidence type="ECO:0000313" key="3">
    <source>
        <dbReference type="EMBL" id="MDD8058930.1"/>
    </source>
</evidence>
<evidence type="ECO:0000313" key="4">
    <source>
        <dbReference type="Proteomes" id="UP001213691"/>
    </source>
</evidence>
<feature type="chain" id="PRO_5045879726" description="RcnB family protein" evidence="2">
    <location>
        <begin position="25"/>
        <end position="158"/>
    </location>
</feature>
<proteinExistence type="predicted"/>
<dbReference type="Proteomes" id="UP001213691">
    <property type="component" value="Unassembled WGS sequence"/>
</dbReference>
<feature type="region of interest" description="Disordered" evidence="1">
    <location>
        <begin position="26"/>
        <end position="52"/>
    </location>
</feature>
<sequence>MNLQFLPLMLLSTTLLCFTGASFAKDNDSKDDDSKHKSEKYEKNKNHDKDDNNKVYFNADRKVIINNYYYARRDAKSCPPGLAKKNNGCKAPGKVKKWRKGQPLPSDVIYYDVQPELIVQLGRIPEGQKIVRVGADLLLISIGTGMVIDAIQDLNDIF</sequence>
<dbReference type="Gene3D" id="3.10.450.160">
    <property type="entry name" value="inner membrane protein cigr"/>
    <property type="match status" value="1"/>
</dbReference>
<evidence type="ECO:0000256" key="1">
    <source>
        <dbReference type="SAM" id="MobiDB-lite"/>
    </source>
</evidence>
<keyword evidence="4" id="KW-1185">Reference proteome</keyword>